<dbReference type="Gene3D" id="3.90.1310.10">
    <property type="entry name" value="Penicillin-binding protein 2a (Domain 2)"/>
    <property type="match status" value="1"/>
</dbReference>
<comment type="similarity">
    <text evidence="16">Belongs to the transpeptidase family. FtsI subfamily.</text>
</comment>
<feature type="domain" description="Penicillin-binding protein transpeptidase" evidence="17">
    <location>
        <begin position="253"/>
        <end position="552"/>
    </location>
</feature>
<name>A0ABX1QM65_9PROT</name>
<sequence length="578" mass="63337">MNMEQRSINPLLVLAIPVWRQRMVVFSLLCLFAILVLRAAYLQGIQDEFLQQQGEARYERQIEVPAMRGRVLDRNGHILADSSPVASIWADPAKVRQWSHEDLSRLARMLGMSTDELGRRLEKGGRRFTYLRRHLPPDEARPIMGWPQEGVGVVEEYLRFYPQGEAFAQLVGLVDVDGQGIEGLEASLNSSLAGESGKRLVVQDRRGRVVQDSVWVERPRDGRDVVLSLDARIQHIAFRALEQAVARHQARAGGAVVIDVRTGEILALANWPSYNPNRRTGLDLSEVRNRVVTDLYEPGSVMKPLLVALALERGVVKPETPIDIQGGILRVGSHSIRDVHATERALTVSQVIQKSSNVGVAKIALGLDPKDLWRHYRAFGFGTRPDLPLPGVAAGRMLPPDSLKPIEVATMAYGHGISTSLLQLAHAYQAIANDGVMLPLTLMRRDAPPPIDEMRRILSPQTARQVKAMMELVTQPGGTATRAAVNGYRTAGKTGTAHKLENGRYVEKYLASFVGYAPASQPRLVVAVMIDEPKAKSYYGGAVAAPVFAEIVGQVLPSLGVAPDMPGPTVAAAQRPRG</sequence>
<dbReference type="Gene3D" id="1.10.150.770">
    <property type="match status" value="1"/>
</dbReference>
<evidence type="ECO:0000256" key="10">
    <source>
        <dbReference type="ARBA" id="ARBA00022984"/>
    </source>
</evidence>
<evidence type="ECO:0000256" key="2">
    <source>
        <dbReference type="ARBA" id="ARBA00022475"/>
    </source>
</evidence>
<proteinExistence type="inferred from homology"/>
<dbReference type="InterPro" id="IPR036138">
    <property type="entry name" value="PBP_dimer_sf"/>
</dbReference>
<protein>
    <recommendedName>
        <fullName evidence="16">Peptidoglycan D,D-transpeptidase FtsI</fullName>
        <ecNumber evidence="16">3.4.16.4</ecNumber>
    </recommendedName>
    <alternativeName>
        <fullName evidence="16">Penicillin-binding protein 3</fullName>
        <shortName evidence="16">PBP-3</shortName>
    </alternativeName>
</protein>
<keyword evidence="12 16" id="KW-0472">Membrane</keyword>
<dbReference type="Proteomes" id="UP000669605">
    <property type="component" value="Unassembled WGS sequence"/>
</dbReference>
<evidence type="ECO:0000256" key="15">
    <source>
        <dbReference type="ARBA" id="ARBA00023316"/>
    </source>
</evidence>
<evidence type="ECO:0000256" key="6">
    <source>
        <dbReference type="ARBA" id="ARBA00022670"/>
    </source>
</evidence>
<reference evidence="19 20" key="1">
    <citation type="journal article" date="2020" name="Curr. Microbiol.">
        <title>Tepidiphilus baoligensis sp. nov., a Novel Bacterium of the Family Hydrogenophilaceae Isolated from an Oil Reservoir.</title>
        <authorList>
            <person name="Zhang X."/>
            <person name="Wang G."/>
            <person name="Ma X."/>
            <person name="Yu J."/>
            <person name="You J."/>
            <person name="Xue Y."/>
            <person name="Ma Y."/>
        </authorList>
    </citation>
    <scope>NUCLEOTIDE SEQUENCE [LARGE SCALE GENOMIC DNA]</scope>
    <source>
        <strain evidence="19 20">B18-69</strain>
    </source>
</reference>
<feature type="active site" description="Acyl-ester intermediate" evidence="16">
    <location>
        <position position="300"/>
    </location>
</feature>
<feature type="domain" description="Penicillin-binding protein dimerisation" evidence="18">
    <location>
        <begin position="64"/>
        <end position="211"/>
    </location>
</feature>
<evidence type="ECO:0000256" key="3">
    <source>
        <dbReference type="ARBA" id="ARBA00022519"/>
    </source>
</evidence>
<evidence type="ECO:0000259" key="17">
    <source>
        <dbReference type="Pfam" id="PF00905"/>
    </source>
</evidence>
<dbReference type="EMBL" id="JAAAUB010000004">
    <property type="protein sequence ID" value="NMH16381.1"/>
    <property type="molecule type" value="Genomic_DNA"/>
</dbReference>
<keyword evidence="11 16" id="KW-1133">Transmembrane helix</keyword>
<evidence type="ECO:0000313" key="19">
    <source>
        <dbReference type="EMBL" id="NMH16381.1"/>
    </source>
</evidence>
<evidence type="ECO:0000256" key="1">
    <source>
        <dbReference type="ARBA" id="ARBA00004370"/>
    </source>
</evidence>
<keyword evidence="13 16" id="KW-0717">Septation</keyword>
<keyword evidence="20" id="KW-1185">Reference proteome</keyword>
<dbReference type="SUPFAM" id="SSF56601">
    <property type="entry name" value="beta-lactamase/transpeptidase-like"/>
    <property type="match status" value="1"/>
</dbReference>
<evidence type="ECO:0000256" key="16">
    <source>
        <dbReference type="HAMAP-Rule" id="MF_02080"/>
    </source>
</evidence>
<dbReference type="InterPro" id="IPR037532">
    <property type="entry name" value="FtsI_transpept"/>
</dbReference>
<keyword evidence="14 16" id="KW-0131">Cell cycle</keyword>
<comment type="subcellular location">
    <subcellularLocation>
        <location evidence="1">Membrane</location>
    </subcellularLocation>
</comment>
<keyword evidence="7 16" id="KW-0812">Transmembrane</keyword>
<comment type="function">
    <text evidence="16">Catalyzes cross-linking of the peptidoglycan cell wall at the division septum.</text>
</comment>
<evidence type="ECO:0000256" key="11">
    <source>
        <dbReference type="ARBA" id="ARBA00022989"/>
    </source>
</evidence>
<keyword evidence="8 16" id="KW-0378">Hydrolase</keyword>
<organism evidence="19 20">
    <name type="scientific">Tepidiphilus baoligensis</name>
    <dbReference type="NCBI Taxonomy" id="2698687"/>
    <lineage>
        <taxon>Bacteria</taxon>
        <taxon>Pseudomonadati</taxon>
        <taxon>Pseudomonadota</taxon>
        <taxon>Hydrogenophilia</taxon>
        <taxon>Hydrogenophilales</taxon>
        <taxon>Hydrogenophilaceae</taxon>
        <taxon>Tepidiphilus</taxon>
    </lineage>
</organism>
<evidence type="ECO:0000256" key="13">
    <source>
        <dbReference type="ARBA" id="ARBA00023210"/>
    </source>
</evidence>
<dbReference type="SUPFAM" id="SSF56519">
    <property type="entry name" value="Penicillin binding protein dimerisation domain"/>
    <property type="match status" value="1"/>
</dbReference>
<keyword evidence="6 16" id="KW-0645">Protease</keyword>
<keyword evidence="3 16" id="KW-0997">Cell inner membrane</keyword>
<dbReference type="Pfam" id="PF03717">
    <property type="entry name" value="PBP_dimer"/>
    <property type="match status" value="1"/>
</dbReference>
<dbReference type="HAMAP" id="MF_02080">
    <property type="entry name" value="FtsI_transpept"/>
    <property type="match status" value="1"/>
</dbReference>
<keyword evidence="10 16" id="KW-0573">Peptidoglycan synthesis</keyword>
<evidence type="ECO:0000256" key="5">
    <source>
        <dbReference type="ARBA" id="ARBA00022645"/>
    </source>
</evidence>
<dbReference type="Pfam" id="PF00905">
    <property type="entry name" value="Transpeptidase"/>
    <property type="match status" value="1"/>
</dbReference>
<dbReference type="PANTHER" id="PTHR30627">
    <property type="entry name" value="PEPTIDOGLYCAN D,D-TRANSPEPTIDASE"/>
    <property type="match status" value="1"/>
</dbReference>
<dbReference type="InterPro" id="IPR012338">
    <property type="entry name" value="Beta-lactam/transpept-like"/>
</dbReference>
<evidence type="ECO:0000256" key="9">
    <source>
        <dbReference type="ARBA" id="ARBA00022960"/>
    </source>
</evidence>
<comment type="catalytic activity">
    <reaction evidence="16">
        <text>Preferential cleavage: (Ac)2-L-Lys-D-Ala-|-D-Ala. Also transpeptidation of peptidyl-alanyl moieties that are N-acyl substituents of D-alanine.</text>
        <dbReference type="EC" id="3.4.16.4"/>
    </reaction>
</comment>
<evidence type="ECO:0000256" key="12">
    <source>
        <dbReference type="ARBA" id="ARBA00023136"/>
    </source>
</evidence>
<evidence type="ECO:0000313" key="20">
    <source>
        <dbReference type="Proteomes" id="UP000669605"/>
    </source>
</evidence>
<keyword evidence="4 16" id="KW-0132">Cell division</keyword>
<dbReference type="Gene3D" id="3.30.450.330">
    <property type="match status" value="1"/>
</dbReference>
<dbReference type="InterPro" id="IPR005311">
    <property type="entry name" value="PBP_dimer"/>
</dbReference>
<dbReference type="EC" id="3.4.16.4" evidence="16"/>
<comment type="caution">
    <text evidence="19">The sequence shown here is derived from an EMBL/GenBank/DDBJ whole genome shotgun (WGS) entry which is preliminary data.</text>
</comment>
<keyword evidence="2 16" id="KW-1003">Cell membrane</keyword>
<keyword evidence="5 16" id="KW-0121">Carboxypeptidase</keyword>
<comment type="pathway">
    <text evidence="16">Cell wall biogenesis; peptidoglycan biosynthesis.</text>
</comment>
<dbReference type="InterPro" id="IPR050515">
    <property type="entry name" value="Beta-lactam/transpept"/>
</dbReference>
<evidence type="ECO:0000256" key="4">
    <source>
        <dbReference type="ARBA" id="ARBA00022618"/>
    </source>
</evidence>
<dbReference type="InterPro" id="IPR001460">
    <property type="entry name" value="PCN-bd_Tpept"/>
</dbReference>
<dbReference type="Gene3D" id="3.40.710.10">
    <property type="entry name" value="DD-peptidase/beta-lactamase superfamily"/>
    <property type="match status" value="1"/>
</dbReference>
<accession>A0ABX1QM65</accession>
<dbReference type="PANTHER" id="PTHR30627:SF1">
    <property type="entry name" value="PEPTIDOGLYCAN D,D-TRANSPEPTIDASE FTSI"/>
    <property type="match status" value="1"/>
</dbReference>
<gene>
    <name evidence="16" type="primary">ftsI</name>
    <name evidence="19" type="ORF">GV368_04525</name>
</gene>
<evidence type="ECO:0000256" key="7">
    <source>
        <dbReference type="ARBA" id="ARBA00022692"/>
    </source>
</evidence>
<evidence type="ECO:0000256" key="14">
    <source>
        <dbReference type="ARBA" id="ARBA00023306"/>
    </source>
</evidence>
<evidence type="ECO:0000256" key="8">
    <source>
        <dbReference type="ARBA" id="ARBA00022801"/>
    </source>
</evidence>
<keyword evidence="15 16" id="KW-0961">Cell wall biogenesis/degradation</keyword>
<keyword evidence="9 16" id="KW-0133">Cell shape</keyword>
<evidence type="ECO:0000259" key="18">
    <source>
        <dbReference type="Pfam" id="PF03717"/>
    </source>
</evidence>